<dbReference type="KEGG" id="cst:CLOST_1252"/>
<evidence type="ECO:0000313" key="1">
    <source>
        <dbReference type="EMBL" id="CBH21372.1"/>
    </source>
</evidence>
<name>E3PY57_ACESD</name>
<dbReference type="GeneID" id="35558843"/>
<keyword evidence="2" id="KW-1185">Reference proteome</keyword>
<accession>E3PY57</accession>
<dbReference type="Proteomes" id="UP000007041">
    <property type="component" value="Chromosome"/>
</dbReference>
<sequence>MVNMNSNLNFFDAQVEKNWLNYINLDGITKRYSAKEFYEEMQIDPSERVRAINLINSKVLSTLTVGSLFKGGFTNYFIICDPAYGIICEKCNSYGAIILLLDQNLKSNFENKIFLPATENYINFSTDLYWLILHHYPAIPVNYKTDYWYCPYCNEMHGFEYDSDYGLMYNQDVVKILE</sequence>
<protein>
    <submittedName>
        <fullName evidence="1">Uncharacterized protein</fullName>
    </submittedName>
</protein>
<proteinExistence type="predicted"/>
<dbReference type="AlphaFoldDB" id="E3PY57"/>
<organism evidence="1 2">
    <name type="scientific">Acetoanaerobium sticklandii (strain ATCC 12662 / DSM 519 / JCM 1433 / CCUG 9281 / NCIMB 10654 / HF)</name>
    <name type="common">Clostridium sticklandii</name>
    <dbReference type="NCBI Taxonomy" id="499177"/>
    <lineage>
        <taxon>Bacteria</taxon>
        <taxon>Bacillati</taxon>
        <taxon>Bacillota</taxon>
        <taxon>Clostridia</taxon>
        <taxon>Peptostreptococcales</taxon>
        <taxon>Filifactoraceae</taxon>
        <taxon>Acetoanaerobium</taxon>
    </lineage>
</organism>
<gene>
    <name evidence="1" type="ordered locus">CLOST_1252</name>
</gene>
<dbReference type="HOGENOM" id="CLU_1508125_0_0_9"/>
<dbReference type="EMBL" id="FP565809">
    <property type="protein sequence ID" value="CBH21372.1"/>
    <property type="molecule type" value="Genomic_DNA"/>
</dbReference>
<dbReference type="BioCyc" id="CSTI499177:GJE9-1300-MONOMER"/>
<reference evidence="2" key="1">
    <citation type="journal article" date="2010" name="BMC Genomics">
        <title>Clostridium sticklandii, a specialist in amino acid degradation:revisiting its metabolism through its genome sequence.</title>
        <authorList>
            <person name="Fonknechten N."/>
            <person name="Chaussonnerie S."/>
            <person name="Tricot S."/>
            <person name="Lajus A."/>
            <person name="Andreesen J.R."/>
            <person name="Perchat N."/>
            <person name="Pelletier E."/>
            <person name="Gouyvenoux M."/>
            <person name="Barbe V."/>
            <person name="Salanoubat M."/>
            <person name="Le Paslier D."/>
            <person name="Weissenbach J."/>
            <person name="Cohen G.N."/>
            <person name="Kreimeyer A."/>
        </authorList>
    </citation>
    <scope>NUCLEOTIDE SEQUENCE [LARGE SCALE GENOMIC DNA]</scope>
    <source>
        <strain evidence="2">ATCC 12662 / DSM 519 / JCM 1433 / CCUG 9281 / NCIMB 10654 / HF</strain>
    </source>
</reference>
<dbReference type="RefSeq" id="WP_013361465.1">
    <property type="nucleotide sequence ID" value="NC_014614.1"/>
</dbReference>
<evidence type="ECO:0000313" key="2">
    <source>
        <dbReference type="Proteomes" id="UP000007041"/>
    </source>
</evidence>
<dbReference type="STRING" id="1511.CLOST_1252"/>